<dbReference type="Pfam" id="PF04641">
    <property type="entry name" value="Rtf2"/>
    <property type="match status" value="1"/>
</dbReference>
<dbReference type="PANTHER" id="PTHR12775:SF0">
    <property type="entry name" value="REPLICATION TERMINATION FACTOR 2"/>
    <property type="match status" value="1"/>
</dbReference>
<feature type="region of interest" description="Disordered" evidence="2">
    <location>
        <begin position="190"/>
        <end position="247"/>
    </location>
</feature>
<dbReference type="CDD" id="cd16653">
    <property type="entry name" value="RING-like_Rtf2"/>
    <property type="match status" value="1"/>
</dbReference>
<reference evidence="3 4" key="1">
    <citation type="submission" date="2024-05" db="EMBL/GenBank/DDBJ databases">
        <title>A draft genome resource for the thread blight pathogen Marasmius tenuissimus strain MS-2.</title>
        <authorList>
            <person name="Yulfo-Soto G.E."/>
            <person name="Baruah I.K."/>
            <person name="Amoako-Attah I."/>
            <person name="Bukari Y."/>
            <person name="Meinhardt L.W."/>
            <person name="Bailey B.A."/>
            <person name="Cohen S.P."/>
        </authorList>
    </citation>
    <scope>NUCLEOTIDE SEQUENCE [LARGE SCALE GENOMIC DNA]</scope>
    <source>
        <strain evidence="3 4">MS-2</strain>
    </source>
</reference>
<dbReference type="EMBL" id="JBBXMP010000001">
    <property type="protein sequence ID" value="KAL0072538.1"/>
    <property type="molecule type" value="Genomic_DNA"/>
</dbReference>
<keyword evidence="4" id="KW-1185">Reference proteome</keyword>
<sequence length="390" mass="42584">MGNDGGSIPDRRDLVRTKAKAEQADKANQTKARWFFCALSKRPLQEPTVSCALGKLYNKDAILEFLLDRSTYGDGERICGHIRSLKDVKTLTLTPNPASSGSSTPEGTERARYICPLSLKEMNGSQPFVYILTCGCVFSQAGLKKMGSSSTPKEKDSQTSEDPPELDVCPQCAAKFSFKNDVLFLNPSETEEEKMREAMERRRLLEPVKTKKSKKRKNADEDGEGAKKKTKTTSPPAAPSTNPSISAASRAVISSLAMEEAKRKANMSDAVKSLYGDGKEKRTETFMTRGTFTRGARTLVLPGFFDRLPTSNVQAISATVDIIKATGTYIAHRPGSTESLADPASAPDRSQQDVLVLWEFIVATVSDVLAGADGPWRHFLKCNILTLDGT</sequence>
<name>A0ABR3AFN2_9AGAR</name>
<feature type="compositionally biased region" description="Basic and acidic residues" evidence="2">
    <location>
        <begin position="193"/>
        <end position="209"/>
    </location>
</feature>
<evidence type="ECO:0000313" key="3">
    <source>
        <dbReference type="EMBL" id="KAL0072538.1"/>
    </source>
</evidence>
<feature type="compositionally biased region" description="Basic and acidic residues" evidence="2">
    <location>
        <begin position="218"/>
        <end position="227"/>
    </location>
</feature>
<accession>A0ABR3AFN2</accession>
<dbReference type="InterPro" id="IPR006735">
    <property type="entry name" value="Rtf2"/>
</dbReference>
<gene>
    <name evidence="3" type="primary">rtf2</name>
    <name evidence="3" type="ORF">AAF712_000301</name>
</gene>
<dbReference type="InterPro" id="IPR027799">
    <property type="entry name" value="Rtf2_RING-finger"/>
</dbReference>
<comment type="similarity">
    <text evidence="1">Belongs to the rtf2 family.</text>
</comment>
<feature type="region of interest" description="Disordered" evidence="2">
    <location>
        <begin position="1"/>
        <end position="25"/>
    </location>
</feature>
<comment type="caution">
    <text evidence="3">The sequence shown here is derived from an EMBL/GenBank/DDBJ whole genome shotgun (WGS) entry which is preliminary data.</text>
</comment>
<feature type="compositionally biased region" description="Low complexity" evidence="2">
    <location>
        <begin position="232"/>
        <end position="247"/>
    </location>
</feature>
<evidence type="ECO:0000256" key="1">
    <source>
        <dbReference type="ARBA" id="ARBA00009885"/>
    </source>
</evidence>
<proteinExistence type="inferred from homology"/>
<dbReference type="Proteomes" id="UP001437256">
    <property type="component" value="Unassembled WGS sequence"/>
</dbReference>
<feature type="region of interest" description="Disordered" evidence="2">
    <location>
        <begin position="145"/>
        <end position="166"/>
    </location>
</feature>
<evidence type="ECO:0000256" key="2">
    <source>
        <dbReference type="SAM" id="MobiDB-lite"/>
    </source>
</evidence>
<feature type="compositionally biased region" description="Basic and acidic residues" evidence="2">
    <location>
        <begin position="9"/>
        <end position="25"/>
    </location>
</feature>
<organism evidence="3 4">
    <name type="scientific">Marasmius tenuissimus</name>
    <dbReference type="NCBI Taxonomy" id="585030"/>
    <lineage>
        <taxon>Eukaryota</taxon>
        <taxon>Fungi</taxon>
        <taxon>Dikarya</taxon>
        <taxon>Basidiomycota</taxon>
        <taxon>Agaricomycotina</taxon>
        <taxon>Agaricomycetes</taxon>
        <taxon>Agaricomycetidae</taxon>
        <taxon>Agaricales</taxon>
        <taxon>Marasmiineae</taxon>
        <taxon>Marasmiaceae</taxon>
        <taxon>Marasmius</taxon>
    </lineage>
</organism>
<evidence type="ECO:0000313" key="4">
    <source>
        <dbReference type="Proteomes" id="UP001437256"/>
    </source>
</evidence>
<protein>
    <submittedName>
        <fullName evidence="3">Replication termination factor 2</fullName>
    </submittedName>
</protein>
<dbReference type="PANTHER" id="PTHR12775">
    <property type="entry name" value="PROTEIN C20ORF43 HOMOLOG"/>
    <property type="match status" value="1"/>
</dbReference>